<dbReference type="InterPro" id="IPR001611">
    <property type="entry name" value="Leu-rich_rpt"/>
</dbReference>
<keyword evidence="2" id="KW-0963">Cytoplasm</keyword>
<evidence type="ECO:0000313" key="5">
    <source>
        <dbReference type="Proteomes" id="UP000291020"/>
    </source>
</evidence>
<name>A0A452HSJ9_9SAUR</name>
<organism evidence="4 5">
    <name type="scientific">Gopherus agassizii</name>
    <name type="common">Agassiz's desert tortoise</name>
    <dbReference type="NCBI Taxonomy" id="38772"/>
    <lineage>
        <taxon>Eukaryota</taxon>
        <taxon>Metazoa</taxon>
        <taxon>Chordata</taxon>
        <taxon>Craniata</taxon>
        <taxon>Vertebrata</taxon>
        <taxon>Euteleostomi</taxon>
        <taxon>Archelosauria</taxon>
        <taxon>Testudinata</taxon>
        <taxon>Testudines</taxon>
        <taxon>Cryptodira</taxon>
        <taxon>Durocryptodira</taxon>
        <taxon>Testudinoidea</taxon>
        <taxon>Testudinidae</taxon>
        <taxon>Gopherus</taxon>
    </lineage>
</organism>
<reference evidence="4" key="3">
    <citation type="submission" date="2025-09" db="UniProtKB">
        <authorList>
            <consortium name="Ensembl"/>
        </authorList>
    </citation>
    <scope>IDENTIFICATION</scope>
</reference>
<proteinExistence type="predicted"/>
<evidence type="ECO:0000256" key="3">
    <source>
        <dbReference type="ARBA" id="ARBA00022737"/>
    </source>
</evidence>
<dbReference type="GO" id="GO:0005737">
    <property type="term" value="C:cytoplasm"/>
    <property type="evidence" value="ECO:0007669"/>
    <property type="project" value="UniProtKB-SubCell"/>
</dbReference>
<reference evidence="5" key="1">
    <citation type="journal article" date="2017" name="PLoS ONE">
        <title>The Agassiz's desert tortoise genome provides a resource for the conservation of a threatened species.</title>
        <authorList>
            <person name="Tollis M."/>
            <person name="DeNardo D.F."/>
            <person name="Cornelius J.A."/>
            <person name="Dolby G.A."/>
            <person name="Edwards T."/>
            <person name="Henen B.T."/>
            <person name="Karl A.E."/>
            <person name="Murphy R.W."/>
            <person name="Kusumi K."/>
        </authorList>
    </citation>
    <scope>NUCLEOTIDE SEQUENCE [LARGE SCALE GENOMIC DNA]</scope>
</reference>
<evidence type="ECO:0000313" key="4">
    <source>
        <dbReference type="Ensembl" id="ENSGAGP00000018053.1"/>
    </source>
</evidence>
<dbReference type="SUPFAM" id="SSF52047">
    <property type="entry name" value="RNI-like"/>
    <property type="match status" value="1"/>
</dbReference>
<dbReference type="AlphaFoldDB" id="A0A452HSJ9"/>
<sequence length="124" mass="13777">MFLFSCDLTADCCGDLSSALGMNQILTELDLKWNHQLGDKGVKVLCDRLKHPCCRLKKIRFSWCNLTADCCSDICTVLSTNQILTELDLGENNLGYSGVKLLLTIDFLLLSAVETVNPHLVIQL</sequence>
<evidence type="ECO:0000256" key="2">
    <source>
        <dbReference type="ARBA" id="ARBA00022490"/>
    </source>
</evidence>
<dbReference type="InterPro" id="IPR032675">
    <property type="entry name" value="LRR_dom_sf"/>
</dbReference>
<evidence type="ECO:0000256" key="1">
    <source>
        <dbReference type="ARBA" id="ARBA00004496"/>
    </source>
</evidence>
<dbReference type="PANTHER" id="PTHR45690">
    <property type="entry name" value="NACHT, LRR AND PYD DOMAINS-CONTAINING PROTEIN 12"/>
    <property type="match status" value="1"/>
</dbReference>
<dbReference type="InterPro" id="IPR050637">
    <property type="entry name" value="NLRP_innate_immun_reg"/>
</dbReference>
<dbReference type="Proteomes" id="UP000291020">
    <property type="component" value="Unassembled WGS sequence"/>
</dbReference>
<protein>
    <submittedName>
        <fullName evidence="4">Uncharacterized protein</fullName>
    </submittedName>
</protein>
<dbReference type="STRING" id="38772.ENSGAGP00000018053"/>
<keyword evidence="5" id="KW-1185">Reference proteome</keyword>
<dbReference type="Gene3D" id="3.80.10.10">
    <property type="entry name" value="Ribonuclease Inhibitor"/>
    <property type="match status" value="1"/>
</dbReference>
<comment type="subcellular location">
    <subcellularLocation>
        <location evidence="1">Cytoplasm</location>
    </subcellularLocation>
</comment>
<accession>A0A452HSJ9</accession>
<dbReference type="Ensembl" id="ENSGAGT00000020588.1">
    <property type="protein sequence ID" value="ENSGAGP00000018053.1"/>
    <property type="gene ID" value="ENSGAGG00000013384.1"/>
</dbReference>
<keyword evidence="3" id="KW-0677">Repeat</keyword>
<reference evidence="4" key="2">
    <citation type="submission" date="2025-08" db="UniProtKB">
        <authorList>
            <consortium name="Ensembl"/>
        </authorList>
    </citation>
    <scope>IDENTIFICATION</scope>
</reference>
<dbReference type="Pfam" id="PF13516">
    <property type="entry name" value="LRR_6"/>
    <property type="match status" value="2"/>
</dbReference>
<dbReference type="PANTHER" id="PTHR45690:SF19">
    <property type="entry name" value="NACHT, LRR AND PYD DOMAINS-CONTAINING PROTEIN 3"/>
    <property type="match status" value="1"/>
</dbReference>